<organism evidence="3 4">
    <name type="scientific">Geodia barretti</name>
    <name type="common">Barrett's horny sponge</name>
    <dbReference type="NCBI Taxonomy" id="519541"/>
    <lineage>
        <taxon>Eukaryota</taxon>
        <taxon>Metazoa</taxon>
        <taxon>Porifera</taxon>
        <taxon>Demospongiae</taxon>
        <taxon>Heteroscleromorpha</taxon>
        <taxon>Tetractinellida</taxon>
        <taxon>Astrophorina</taxon>
        <taxon>Geodiidae</taxon>
        <taxon>Geodia</taxon>
    </lineage>
</organism>
<protein>
    <submittedName>
        <fullName evidence="3">TBC1 domain family member 4</fullName>
    </submittedName>
</protein>
<dbReference type="InterPro" id="IPR011993">
    <property type="entry name" value="PH-like_dom_sf"/>
</dbReference>
<dbReference type="Gene3D" id="2.30.29.30">
    <property type="entry name" value="Pleckstrin-homology domain (PH domain)/Phosphotyrosine-binding domain (PTB)"/>
    <property type="match status" value="1"/>
</dbReference>
<evidence type="ECO:0000313" key="4">
    <source>
        <dbReference type="Proteomes" id="UP001174909"/>
    </source>
</evidence>
<accession>A0AA35TM53</accession>
<dbReference type="AlphaFoldDB" id="A0AA35TM53"/>
<keyword evidence="4" id="KW-1185">Reference proteome</keyword>
<dbReference type="InterPro" id="IPR006020">
    <property type="entry name" value="PTB/PI_dom"/>
</dbReference>
<dbReference type="SUPFAM" id="SSF50729">
    <property type="entry name" value="PH domain-like"/>
    <property type="match status" value="1"/>
</dbReference>
<feature type="domain" description="PID" evidence="2">
    <location>
        <begin position="2"/>
        <end position="75"/>
    </location>
</feature>
<dbReference type="Proteomes" id="UP001174909">
    <property type="component" value="Unassembled WGS sequence"/>
</dbReference>
<feature type="compositionally biased region" description="Basic and acidic residues" evidence="1">
    <location>
        <begin position="350"/>
        <end position="367"/>
    </location>
</feature>
<feature type="compositionally biased region" description="Gly residues" evidence="1">
    <location>
        <begin position="275"/>
        <end position="291"/>
    </location>
</feature>
<name>A0AA35TM53_GEOBA</name>
<proteinExistence type="predicted"/>
<feature type="compositionally biased region" description="Basic and acidic residues" evidence="1">
    <location>
        <begin position="241"/>
        <end position="261"/>
    </location>
</feature>
<evidence type="ECO:0000256" key="1">
    <source>
        <dbReference type="SAM" id="MobiDB-lite"/>
    </source>
</evidence>
<reference evidence="3" key="1">
    <citation type="submission" date="2023-03" db="EMBL/GenBank/DDBJ databases">
        <authorList>
            <person name="Steffen K."/>
            <person name="Cardenas P."/>
        </authorList>
    </citation>
    <scope>NUCLEOTIDE SEQUENCE</scope>
</reference>
<gene>
    <name evidence="3" type="ORF">GBAR_LOCUS27743</name>
</gene>
<evidence type="ECO:0000259" key="2">
    <source>
        <dbReference type="Pfam" id="PF00640"/>
    </source>
</evidence>
<feature type="region of interest" description="Disordered" evidence="1">
    <location>
        <begin position="204"/>
        <end position="389"/>
    </location>
</feature>
<comment type="caution">
    <text evidence="3">The sequence shown here is derived from an EMBL/GenBank/DDBJ whole genome shotgun (WGS) entry which is preliminary data.</text>
</comment>
<feature type="non-terminal residue" evidence="3">
    <location>
        <position position="389"/>
    </location>
</feature>
<evidence type="ECO:0000313" key="3">
    <source>
        <dbReference type="EMBL" id="CAI8050534.1"/>
    </source>
</evidence>
<dbReference type="Pfam" id="PF00640">
    <property type="entry name" value="PID"/>
    <property type="match status" value="1"/>
</dbReference>
<dbReference type="EMBL" id="CASHTH010003874">
    <property type="protein sequence ID" value="CAI8050534.1"/>
    <property type="molecule type" value="Genomic_DNA"/>
</dbReference>
<sequence length="389" mass="42252">MVQVVSADGSKVILRRTIRSIACCTQGEKRAEFVGFVCREGQSKQSHICHIFRAASQAMATAVMDSFKSSFVEALNSSPSAMCDSCPLKQLHLLCQSLEGVSTPVAQSRIQECLSQLSEGDYNCIMSEYKSSEHADHEFTQLVVLVSLIREHLQKKQEEHIHPITTTSSSDGSLLQTKNHQPVKPVRLSKLERAKLALTSSFDNLRKGSTGKTTEKRTRQFGKSLTTDDAAGPVSSLLATQDRRASLDPKLLAEKRGKMGLERSSSAKVPAALMEGGGDSSGGEEMGGRVGGRTRTGSWLQRFRGSKQAASSSQDEESDGEMATQQQMTTCEGGEEERREPSPVGSSSPKEIRPAHKLERFEGKEDLPASPLTTSPLEKSYPPAPPPTL</sequence>